<dbReference type="Proteomes" id="UP000544110">
    <property type="component" value="Unassembled WGS sequence"/>
</dbReference>
<dbReference type="RefSeq" id="WP_179516688.1">
    <property type="nucleotide sequence ID" value="NZ_JACCAC010000001.1"/>
</dbReference>
<reference evidence="1 2" key="1">
    <citation type="submission" date="2020-07" db="EMBL/GenBank/DDBJ databases">
        <title>Sequencing the genomes of 1000 actinobacteria strains.</title>
        <authorList>
            <person name="Klenk H.-P."/>
        </authorList>
    </citation>
    <scope>NUCLEOTIDE SEQUENCE [LARGE SCALE GENOMIC DNA]</scope>
    <source>
        <strain evidence="1 2">DSM 24552</strain>
    </source>
</reference>
<name>A0A7Y9UL15_9ACTN</name>
<comment type="caution">
    <text evidence="1">The sequence shown here is derived from an EMBL/GenBank/DDBJ whole genome shotgun (WGS) entry which is preliminary data.</text>
</comment>
<dbReference type="PANTHER" id="PTHR36436">
    <property type="entry name" value="SLL5081 PROTEIN"/>
    <property type="match status" value="1"/>
</dbReference>
<dbReference type="EMBL" id="JACCAC010000001">
    <property type="protein sequence ID" value="NYG53966.1"/>
    <property type="molecule type" value="Genomic_DNA"/>
</dbReference>
<organism evidence="1 2">
    <name type="scientific">Nocardioides perillae</name>
    <dbReference type="NCBI Taxonomy" id="1119534"/>
    <lineage>
        <taxon>Bacteria</taxon>
        <taxon>Bacillati</taxon>
        <taxon>Actinomycetota</taxon>
        <taxon>Actinomycetes</taxon>
        <taxon>Propionibacteriales</taxon>
        <taxon>Nocardioidaceae</taxon>
        <taxon>Nocardioides</taxon>
    </lineage>
</organism>
<dbReference type="InterPro" id="IPR035948">
    <property type="entry name" value="YwqG-like_sf"/>
</dbReference>
<proteinExistence type="predicted"/>
<dbReference type="SUPFAM" id="SSF103032">
    <property type="entry name" value="Hypothetical protein YwqG"/>
    <property type="match status" value="1"/>
</dbReference>
<evidence type="ECO:0008006" key="3">
    <source>
        <dbReference type="Google" id="ProtNLM"/>
    </source>
</evidence>
<dbReference type="AlphaFoldDB" id="A0A7Y9UL15"/>
<dbReference type="Gene3D" id="2.30.320.10">
    <property type="entry name" value="YwqG-like"/>
    <property type="match status" value="1"/>
</dbReference>
<keyword evidence="2" id="KW-1185">Reference proteome</keyword>
<evidence type="ECO:0000313" key="1">
    <source>
        <dbReference type="EMBL" id="NYG53966.1"/>
    </source>
</evidence>
<evidence type="ECO:0000313" key="2">
    <source>
        <dbReference type="Proteomes" id="UP000544110"/>
    </source>
</evidence>
<gene>
    <name evidence="1" type="ORF">BJ989_000270</name>
</gene>
<protein>
    <recommendedName>
        <fullName evidence="3">DUF1963 domain-containing protein</fullName>
    </recommendedName>
</protein>
<dbReference type="PANTHER" id="PTHR36436:SF6">
    <property type="entry name" value="SLL5081 PROTEIN"/>
    <property type="match status" value="1"/>
</dbReference>
<sequence>MSASQARSLIEQWHAYIAVEQTLSDREADRRSAELTEKTAELLAAGGADRRALLDAFAGEDGLAGAIGTALLPPPARRVLDPDGFRRHPEVAFEATELPLSTALCLPVADEMVDHDGFRADPLAWTGSWFAGSPAVARTERTTFRWPTRHDGHPLTFVAQVDLAAESANQGFEEYGTTGLPDDGVLQFFHDLETYGDDDDTDPSAWAVRWMPPFMPDELVVADPPKGMDPLPAVPINAQTNLTAPDLDDTRRRSWPAADVERYDRARDWLELSAAEANMMASSPGTALTPWHDEFVPPTEVSRLGGHPFTATTPRLHEVLHKHLPLSSGDRHTLLLDLNPLQLDAHVPASEQWFHGGGHLEVWIGANALATRDFDSCWSFIRTG</sequence>
<dbReference type="InterPro" id="IPR015315">
    <property type="entry name" value="DUF1963"/>
</dbReference>
<accession>A0A7Y9UL15</accession>
<dbReference type="Pfam" id="PF09234">
    <property type="entry name" value="DUF1963"/>
    <property type="match status" value="1"/>
</dbReference>